<gene>
    <name evidence="2" type="ORF">Q5716_14040</name>
</gene>
<name>A0ABT9BQP9_9MICO</name>
<evidence type="ECO:0000313" key="2">
    <source>
        <dbReference type="EMBL" id="MDO7883350.1"/>
    </source>
</evidence>
<organism evidence="2 3">
    <name type="scientific">Antiquaquibacter soli</name>
    <dbReference type="NCBI Taxonomy" id="3064523"/>
    <lineage>
        <taxon>Bacteria</taxon>
        <taxon>Bacillati</taxon>
        <taxon>Actinomycetota</taxon>
        <taxon>Actinomycetes</taxon>
        <taxon>Micrococcales</taxon>
        <taxon>Microbacteriaceae</taxon>
        <taxon>Antiquaquibacter</taxon>
    </lineage>
</organism>
<evidence type="ECO:0000313" key="3">
    <source>
        <dbReference type="Proteomes" id="UP001241072"/>
    </source>
</evidence>
<evidence type="ECO:0000256" key="1">
    <source>
        <dbReference type="SAM" id="Phobius"/>
    </source>
</evidence>
<dbReference type="Proteomes" id="UP001241072">
    <property type="component" value="Unassembled WGS sequence"/>
</dbReference>
<keyword evidence="3" id="KW-1185">Reference proteome</keyword>
<keyword evidence="1" id="KW-0472">Membrane</keyword>
<keyword evidence="1" id="KW-1133">Transmembrane helix</keyword>
<protein>
    <submittedName>
        <fullName evidence="2">Uncharacterized protein</fullName>
    </submittedName>
</protein>
<reference evidence="2 3" key="1">
    <citation type="submission" date="2023-07" db="EMBL/GenBank/DDBJ databases">
        <title>Protaetiibacter sp. nov WY-16 isolated from soil.</title>
        <authorList>
            <person name="Liu B."/>
            <person name="Wan Y."/>
        </authorList>
    </citation>
    <scope>NUCLEOTIDE SEQUENCE [LARGE SCALE GENOMIC DNA]</scope>
    <source>
        <strain evidence="2 3">WY-16</strain>
    </source>
</reference>
<feature type="transmembrane region" description="Helical" evidence="1">
    <location>
        <begin position="6"/>
        <end position="25"/>
    </location>
</feature>
<accession>A0ABT9BQP9</accession>
<sequence length="85" mass="8909">MTWQLLSVLPVWVLSLAAAVLIGVASAPEQRITWVGIAFAASIVATFVIQLAIQRKEGFVVRTMAGIGGSLVILAATTAVFTVLL</sequence>
<comment type="caution">
    <text evidence="2">The sequence shown here is derived from an EMBL/GenBank/DDBJ whole genome shotgun (WGS) entry which is preliminary data.</text>
</comment>
<keyword evidence="1" id="KW-0812">Transmembrane</keyword>
<dbReference type="EMBL" id="JAUQUB010000005">
    <property type="protein sequence ID" value="MDO7883350.1"/>
    <property type="molecule type" value="Genomic_DNA"/>
</dbReference>
<feature type="transmembrane region" description="Helical" evidence="1">
    <location>
        <begin position="59"/>
        <end position="84"/>
    </location>
</feature>
<feature type="transmembrane region" description="Helical" evidence="1">
    <location>
        <begin position="32"/>
        <end position="53"/>
    </location>
</feature>
<proteinExistence type="predicted"/>
<dbReference type="RefSeq" id="WP_305003779.1">
    <property type="nucleotide sequence ID" value="NZ_JAUQUB010000005.1"/>
</dbReference>